<organism evidence="1 2">
    <name type="scientific">Botryotinia fuckeliana (strain T4)</name>
    <name type="common">Noble rot fungus</name>
    <name type="synonym">Botrytis cinerea</name>
    <dbReference type="NCBI Taxonomy" id="999810"/>
    <lineage>
        <taxon>Eukaryota</taxon>
        <taxon>Fungi</taxon>
        <taxon>Dikarya</taxon>
        <taxon>Ascomycota</taxon>
        <taxon>Pezizomycotina</taxon>
        <taxon>Leotiomycetes</taxon>
        <taxon>Helotiales</taxon>
        <taxon>Sclerotiniaceae</taxon>
        <taxon>Botrytis</taxon>
    </lineage>
</organism>
<name>G2YJ05_BOTF4</name>
<accession>G2YJ05</accession>
<gene>
    <name evidence="1" type="ORF">BofuT4_uP019980.1</name>
</gene>
<proteinExistence type="predicted"/>
<evidence type="ECO:0000313" key="2">
    <source>
        <dbReference type="Proteomes" id="UP000008177"/>
    </source>
</evidence>
<dbReference type="InParanoid" id="G2YJ05"/>
<dbReference type="EMBL" id="FQ790337">
    <property type="protein sequence ID" value="CCD51692.1"/>
    <property type="molecule type" value="Genomic_DNA"/>
</dbReference>
<dbReference type="HOGENOM" id="CLU_2468800_0_0_1"/>
<dbReference type="AlphaFoldDB" id="G2YJ05"/>
<sequence>MYFLTFLTSSTFLTFLAFSIFSIFSTPVTPLEIQEHKVKERKLPPYISHDMGPLLSSYVACESRISEPILSSMKSADIVLPDESGLAS</sequence>
<protein>
    <submittedName>
        <fullName evidence="1">Uncharacterized protein</fullName>
    </submittedName>
</protein>
<evidence type="ECO:0000313" key="1">
    <source>
        <dbReference type="EMBL" id="CCD51692.1"/>
    </source>
</evidence>
<dbReference type="Proteomes" id="UP000008177">
    <property type="component" value="Unplaced contigs"/>
</dbReference>
<reference evidence="2" key="1">
    <citation type="journal article" date="2011" name="PLoS Genet.">
        <title>Genomic analysis of the necrotrophic fungal pathogens Sclerotinia sclerotiorum and Botrytis cinerea.</title>
        <authorList>
            <person name="Amselem J."/>
            <person name="Cuomo C.A."/>
            <person name="van Kan J.A."/>
            <person name="Viaud M."/>
            <person name="Benito E.P."/>
            <person name="Couloux A."/>
            <person name="Coutinho P.M."/>
            <person name="de Vries R.P."/>
            <person name="Dyer P.S."/>
            <person name="Fillinger S."/>
            <person name="Fournier E."/>
            <person name="Gout L."/>
            <person name="Hahn M."/>
            <person name="Kohn L."/>
            <person name="Lapalu N."/>
            <person name="Plummer K.M."/>
            <person name="Pradier J.M."/>
            <person name="Quevillon E."/>
            <person name="Sharon A."/>
            <person name="Simon A."/>
            <person name="ten Have A."/>
            <person name="Tudzynski B."/>
            <person name="Tudzynski P."/>
            <person name="Wincker P."/>
            <person name="Andrew M."/>
            <person name="Anthouard V."/>
            <person name="Beever R.E."/>
            <person name="Beffa R."/>
            <person name="Benoit I."/>
            <person name="Bouzid O."/>
            <person name="Brault B."/>
            <person name="Chen Z."/>
            <person name="Choquer M."/>
            <person name="Collemare J."/>
            <person name="Cotton P."/>
            <person name="Danchin E.G."/>
            <person name="Da Silva C."/>
            <person name="Gautier A."/>
            <person name="Giraud C."/>
            <person name="Giraud T."/>
            <person name="Gonzalez C."/>
            <person name="Grossetete S."/>
            <person name="Guldener U."/>
            <person name="Henrissat B."/>
            <person name="Howlett B.J."/>
            <person name="Kodira C."/>
            <person name="Kretschmer M."/>
            <person name="Lappartient A."/>
            <person name="Leroch M."/>
            <person name="Levis C."/>
            <person name="Mauceli E."/>
            <person name="Neuveglise C."/>
            <person name="Oeser B."/>
            <person name="Pearson M."/>
            <person name="Poulain J."/>
            <person name="Poussereau N."/>
            <person name="Quesneville H."/>
            <person name="Rascle C."/>
            <person name="Schumacher J."/>
            <person name="Segurens B."/>
            <person name="Sexton A."/>
            <person name="Silva E."/>
            <person name="Sirven C."/>
            <person name="Soanes D.M."/>
            <person name="Talbot N.J."/>
            <person name="Templeton M."/>
            <person name="Yandava C."/>
            <person name="Yarden O."/>
            <person name="Zeng Q."/>
            <person name="Rollins J.A."/>
            <person name="Lebrun M.H."/>
            <person name="Dickman M."/>
        </authorList>
    </citation>
    <scope>NUCLEOTIDE SEQUENCE [LARGE SCALE GENOMIC DNA]</scope>
    <source>
        <strain evidence="2">T4</strain>
    </source>
</reference>